<gene>
    <name evidence="3" type="ORF">ILUMI_16073</name>
</gene>
<dbReference type="Proteomes" id="UP000801492">
    <property type="component" value="Unassembled WGS sequence"/>
</dbReference>
<dbReference type="AlphaFoldDB" id="A0A8K0G388"/>
<evidence type="ECO:0000256" key="1">
    <source>
        <dbReference type="SAM" id="MobiDB-lite"/>
    </source>
</evidence>
<feature type="domain" description="DDE-1" evidence="2">
    <location>
        <begin position="59"/>
        <end position="187"/>
    </location>
</feature>
<feature type="region of interest" description="Disordered" evidence="1">
    <location>
        <begin position="1"/>
        <end position="39"/>
    </location>
</feature>
<dbReference type="OrthoDB" id="8191755at2759"/>
<evidence type="ECO:0000259" key="2">
    <source>
        <dbReference type="Pfam" id="PF03184"/>
    </source>
</evidence>
<keyword evidence="4" id="KW-1185">Reference proteome</keyword>
<feature type="non-terminal residue" evidence="3">
    <location>
        <position position="244"/>
    </location>
</feature>
<name>A0A8K0G388_IGNLU</name>
<sequence length="244" mass="28094">EKLRHLMKEVPIPVEYNDETDEGEEDKMDEREGDSDTEKNLEDELNHQSLFFMAEIFVPPMLIFLRKNMNELLMKGVPVGSIRKAHPSVWIERHLFTQWLEHFVDYVKPAEGSLVFFILDGHFSYTKNIELVELVTPNQQNLLHSNTIENQSTLVLRPDSLSVLPVSPTYRKEQTHKTLPTSRSGSPHPGPTSPAEKRLVFSPFDIMTTPLTSKGRSNSESESTSTYEKELEELEKMKLLNLKK</sequence>
<accession>A0A8K0G388</accession>
<feature type="compositionally biased region" description="Acidic residues" evidence="1">
    <location>
        <begin position="16"/>
        <end position="27"/>
    </location>
</feature>
<dbReference type="EMBL" id="VTPC01058332">
    <property type="protein sequence ID" value="KAF2890100.1"/>
    <property type="molecule type" value="Genomic_DNA"/>
</dbReference>
<feature type="region of interest" description="Disordered" evidence="1">
    <location>
        <begin position="167"/>
        <end position="230"/>
    </location>
</feature>
<evidence type="ECO:0000313" key="3">
    <source>
        <dbReference type="EMBL" id="KAF2890100.1"/>
    </source>
</evidence>
<reference evidence="3" key="1">
    <citation type="submission" date="2019-08" db="EMBL/GenBank/DDBJ databases">
        <title>The genome of the North American firefly Photinus pyralis.</title>
        <authorList>
            <consortium name="Photinus pyralis genome working group"/>
            <person name="Fallon T.R."/>
            <person name="Sander Lower S.E."/>
            <person name="Weng J.-K."/>
        </authorList>
    </citation>
    <scope>NUCLEOTIDE SEQUENCE</scope>
    <source>
        <strain evidence="3">TRF0915ILg1</strain>
        <tissue evidence="3">Whole body</tissue>
    </source>
</reference>
<protein>
    <recommendedName>
        <fullName evidence="2">DDE-1 domain-containing protein</fullName>
    </recommendedName>
</protein>
<comment type="caution">
    <text evidence="3">The sequence shown here is derived from an EMBL/GenBank/DDBJ whole genome shotgun (WGS) entry which is preliminary data.</text>
</comment>
<feature type="compositionally biased region" description="Basic and acidic residues" evidence="1">
    <location>
        <begin position="28"/>
        <end position="39"/>
    </location>
</feature>
<proteinExistence type="predicted"/>
<dbReference type="InterPro" id="IPR004875">
    <property type="entry name" value="DDE_SF_endonuclease_dom"/>
</dbReference>
<dbReference type="Pfam" id="PF03184">
    <property type="entry name" value="DDE_1"/>
    <property type="match status" value="1"/>
</dbReference>
<dbReference type="GO" id="GO:0003676">
    <property type="term" value="F:nucleic acid binding"/>
    <property type="evidence" value="ECO:0007669"/>
    <property type="project" value="InterPro"/>
</dbReference>
<evidence type="ECO:0000313" key="4">
    <source>
        <dbReference type="Proteomes" id="UP000801492"/>
    </source>
</evidence>
<organism evidence="3 4">
    <name type="scientific">Ignelater luminosus</name>
    <name type="common">Cucubano</name>
    <name type="synonym">Pyrophorus luminosus</name>
    <dbReference type="NCBI Taxonomy" id="2038154"/>
    <lineage>
        <taxon>Eukaryota</taxon>
        <taxon>Metazoa</taxon>
        <taxon>Ecdysozoa</taxon>
        <taxon>Arthropoda</taxon>
        <taxon>Hexapoda</taxon>
        <taxon>Insecta</taxon>
        <taxon>Pterygota</taxon>
        <taxon>Neoptera</taxon>
        <taxon>Endopterygota</taxon>
        <taxon>Coleoptera</taxon>
        <taxon>Polyphaga</taxon>
        <taxon>Elateriformia</taxon>
        <taxon>Elateroidea</taxon>
        <taxon>Elateridae</taxon>
        <taxon>Agrypninae</taxon>
        <taxon>Pyrophorini</taxon>
        <taxon>Ignelater</taxon>
    </lineage>
</organism>